<name>A0A3M2SLJ0_9HYPO</name>
<dbReference type="EMBL" id="NKUJ01000019">
    <property type="protein sequence ID" value="RMJ18437.1"/>
    <property type="molecule type" value="Genomic_DNA"/>
</dbReference>
<dbReference type="Proteomes" id="UP000277212">
    <property type="component" value="Unassembled WGS sequence"/>
</dbReference>
<dbReference type="AlphaFoldDB" id="A0A3M2SLJ0"/>
<evidence type="ECO:0000313" key="1">
    <source>
        <dbReference type="EMBL" id="RMJ18437.1"/>
    </source>
</evidence>
<keyword evidence="2" id="KW-1185">Reference proteome</keyword>
<accession>A0A3M2SLJ0</accession>
<protein>
    <submittedName>
        <fullName evidence="1">Uncharacterized protein</fullName>
    </submittedName>
</protein>
<comment type="caution">
    <text evidence="1">The sequence shown here is derived from an EMBL/GenBank/DDBJ whole genome shotgun (WGS) entry which is preliminary data.</text>
</comment>
<evidence type="ECO:0000313" key="2">
    <source>
        <dbReference type="Proteomes" id="UP000277212"/>
    </source>
</evidence>
<reference evidence="1 2" key="1">
    <citation type="submission" date="2017-06" db="EMBL/GenBank/DDBJ databases">
        <title>Comparative genomic analysis of Ambrosia Fusariam Clade fungi.</title>
        <authorList>
            <person name="Stajich J.E."/>
            <person name="Carrillo J."/>
            <person name="Kijimoto T."/>
            <person name="Eskalen A."/>
            <person name="O'Donnell K."/>
            <person name="Kasson M."/>
        </authorList>
    </citation>
    <scope>NUCLEOTIDE SEQUENCE [LARGE SCALE GENOMIC DNA]</scope>
    <source>
        <strain evidence="1">UCR3666</strain>
    </source>
</reference>
<sequence>MAEMAILEKERSCVSVIPASTMIKNTFLEKELSTLAGAIVIVPDVYEPALVFLVNPSFDGRYEGDSCDSMEESVPESNFTTKTCNSNANVMSLPALSTKGKQIKDTRTHTDYIYLLVNKNPRCEQLRQEGCFVVFSLVSHTVLTWEPKHDLSFSSARFQIPFRCYTSLHSCLVCDLPVVGYHGIPRQPRRQDLVIISNLFPPCPGKSN</sequence>
<proteinExistence type="predicted"/>
<gene>
    <name evidence="1" type="ORF">CDV36_001919</name>
</gene>
<organism evidence="1 2">
    <name type="scientific">Fusarium kuroshium</name>
    <dbReference type="NCBI Taxonomy" id="2010991"/>
    <lineage>
        <taxon>Eukaryota</taxon>
        <taxon>Fungi</taxon>
        <taxon>Dikarya</taxon>
        <taxon>Ascomycota</taxon>
        <taxon>Pezizomycotina</taxon>
        <taxon>Sordariomycetes</taxon>
        <taxon>Hypocreomycetidae</taxon>
        <taxon>Hypocreales</taxon>
        <taxon>Nectriaceae</taxon>
        <taxon>Fusarium</taxon>
        <taxon>Fusarium solani species complex</taxon>
    </lineage>
</organism>